<dbReference type="InterPro" id="IPR004193">
    <property type="entry name" value="Glyco_hydro_13_N"/>
</dbReference>
<dbReference type="EMBL" id="LN879502">
    <property type="protein sequence ID" value="CUI17440.1"/>
    <property type="molecule type" value="Genomic_DNA"/>
</dbReference>
<dbReference type="Pfam" id="PF00128">
    <property type="entry name" value="Alpha-amylase"/>
    <property type="match status" value="1"/>
</dbReference>
<name>A0A0U5ETB2_9BACT</name>
<dbReference type="FunCoup" id="A0A0U5ETB2">
    <property type="interactions" value="171"/>
</dbReference>
<feature type="domain" description="Glycosyl hydrolase family 13 catalytic" evidence="3">
    <location>
        <begin position="145"/>
        <end position="555"/>
    </location>
</feature>
<dbReference type="CDD" id="cd11326">
    <property type="entry name" value="AmyAc_Glg_debranch"/>
    <property type="match status" value="1"/>
</dbReference>
<evidence type="ECO:0000256" key="2">
    <source>
        <dbReference type="ARBA" id="ARBA00022946"/>
    </source>
</evidence>
<dbReference type="GO" id="GO:0005975">
    <property type="term" value="P:carbohydrate metabolic process"/>
    <property type="evidence" value="ECO:0007669"/>
    <property type="project" value="InterPro"/>
</dbReference>
<dbReference type="InterPro" id="IPR017853">
    <property type="entry name" value="GH"/>
</dbReference>
<gene>
    <name evidence="4" type="ORF">PNK_1833</name>
</gene>
<dbReference type="Proteomes" id="UP000069902">
    <property type="component" value="Chromosome cPNK"/>
</dbReference>
<organism evidence="4 5">
    <name type="scientific">Candidatus Protochlamydia naegleriophila</name>
    <dbReference type="NCBI Taxonomy" id="389348"/>
    <lineage>
        <taxon>Bacteria</taxon>
        <taxon>Pseudomonadati</taxon>
        <taxon>Chlamydiota</taxon>
        <taxon>Chlamydiia</taxon>
        <taxon>Parachlamydiales</taxon>
        <taxon>Parachlamydiaceae</taxon>
        <taxon>Candidatus Protochlamydia</taxon>
    </lineage>
</organism>
<proteinExistence type="inferred from homology"/>
<dbReference type="GO" id="GO:0019156">
    <property type="term" value="F:isoamylase activity"/>
    <property type="evidence" value="ECO:0007669"/>
    <property type="project" value="UniProtKB-ARBA"/>
</dbReference>
<sequence>MKIAPGQCFPLGATICDGGVNFAIHCKGADTMTLCIYADTEPLKIIDRFVLDPLTNKSGTIWHAFIKDLPDVFGYAYQIKRDSSDSELEPILDPYAKWVLSDPKWHTHSREKLSYRPIGKAFKETFDWGNDKAPNIPKKDLIIYEMHVRGFTAHASSKSKAPGTFKGIIEKIPHLIELGINAVELMPIQEFCEEDVLNSNPRTQQKLHNYFGYSTVNFFSPMNRYASHSSGNKAGQELKALVKELHQNHIEVILDVAFNHTSEGNEKGPAMSFKALDAHAYYLINPENMYLNFSGCGNTFNCNHPNSREFIISVLRHWVTEYHIDGFRFDLASIFNRDRDGSPMENAPIMELLSTDPVLASKKLIAEPWDSGGLYHLGKFASTNMLWSEWNGKFQNVVRHFIKGSPNYKKSFAGALCGTPDIFTSSPHCSINYITCHDGFSLADVVSYNEKHNKENGENNVDGVDHHDTWNCGIEGPSDNKEIVALRNKQMRNFLVALMVSQGIPMLWMGDEYAHSRKGNNNPWCQDNEINWFLWDRLSEQKDFFHFFKKLINFRKTSPLLKQDHFLTDKEVRWHGLEVDNPDWENDNRLLALTLQGADGPELYLAFNASDLSQTVEVPSAGNNRSWRWLINTSLPSPKDFYEIEEKLPSNSIQLAPYSSIILQNQ</sequence>
<dbReference type="SMART" id="SM00642">
    <property type="entry name" value="Aamy"/>
    <property type="match status" value="1"/>
</dbReference>
<protein>
    <submittedName>
        <fullName evidence="4">Isoamylase</fullName>
    </submittedName>
</protein>
<accession>A0A0U5ETB2</accession>
<evidence type="ECO:0000313" key="4">
    <source>
        <dbReference type="EMBL" id="CUI17440.1"/>
    </source>
</evidence>
<dbReference type="AlphaFoldDB" id="A0A0U5ETB2"/>
<reference evidence="5" key="1">
    <citation type="submission" date="2015-09" db="EMBL/GenBank/DDBJ databases">
        <authorList>
            <person name="Bertelli C."/>
        </authorList>
    </citation>
    <scope>NUCLEOTIDE SEQUENCE [LARGE SCALE GENOMIC DNA]</scope>
    <source>
        <strain evidence="5">KNic</strain>
    </source>
</reference>
<keyword evidence="5" id="KW-1185">Reference proteome</keyword>
<keyword evidence="2" id="KW-0809">Transit peptide</keyword>
<dbReference type="PATRIC" id="fig|389348.3.peg.2059"/>
<dbReference type="SUPFAM" id="SSF81296">
    <property type="entry name" value="E set domains"/>
    <property type="match status" value="1"/>
</dbReference>
<dbReference type="SUPFAM" id="SSF51011">
    <property type="entry name" value="Glycosyl hydrolase domain"/>
    <property type="match status" value="1"/>
</dbReference>
<dbReference type="Pfam" id="PF21156">
    <property type="entry name" value="ISOA1-3_C"/>
    <property type="match status" value="1"/>
</dbReference>
<dbReference type="InterPro" id="IPR014756">
    <property type="entry name" value="Ig_E-set"/>
</dbReference>
<dbReference type="CDD" id="cd02856">
    <property type="entry name" value="E_set_GDE_Isoamylase_N"/>
    <property type="match status" value="1"/>
</dbReference>
<dbReference type="InterPro" id="IPR044505">
    <property type="entry name" value="GlgX_Isoamylase_N_E_set"/>
</dbReference>
<dbReference type="STRING" id="389348.PNK_1833"/>
<dbReference type="Gene3D" id="2.60.40.10">
    <property type="entry name" value="Immunoglobulins"/>
    <property type="match status" value="1"/>
</dbReference>
<dbReference type="InterPro" id="IPR006047">
    <property type="entry name" value="GH13_cat_dom"/>
</dbReference>
<dbReference type="Gene3D" id="2.60.40.1180">
    <property type="entry name" value="Golgi alpha-mannosidase II"/>
    <property type="match status" value="1"/>
</dbReference>
<dbReference type="InterPro" id="IPR013780">
    <property type="entry name" value="Glyco_hydro_b"/>
</dbReference>
<dbReference type="KEGG" id="pnl:PNK_1833"/>
<dbReference type="InterPro" id="IPR013783">
    <property type="entry name" value="Ig-like_fold"/>
</dbReference>
<evidence type="ECO:0000313" key="5">
    <source>
        <dbReference type="Proteomes" id="UP000069902"/>
    </source>
</evidence>
<dbReference type="InterPro" id="IPR048650">
    <property type="entry name" value="ISOA1-3-like_C"/>
</dbReference>
<dbReference type="PANTHER" id="PTHR43002">
    <property type="entry name" value="GLYCOGEN DEBRANCHING ENZYME"/>
    <property type="match status" value="1"/>
</dbReference>
<evidence type="ECO:0000259" key="3">
    <source>
        <dbReference type="SMART" id="SM00642"/>
    </source>
</evidence>
<dbReference type="Gene3D" id="3.20.20.80">
    <property type="entry name" value="Glycosidases"/>
    <property type="match status" value="1"/>
</dbReference>
<evidence type="ECO:0000256" key="1">
    <source>
        <dbReference type="ARBA" id="ARBA00008061"/>
    </source>
</evidence>
<dbReference type="RefSeq" id="WP_059061626.1">
    <property type="nucleotide sequence ID" value="NZ_LN879502.1"/>
</dbReference>
<dbReference type="InParanoid" id="A0A0U5ETB2"/>
<dbReference type="SUPFAM" id="SSF51445">
    <property type="entry name" value="(Trans)glycosidases"/>
    <property type="match status" value="1"/>
</dbReference>
<dbReference type="Pfam" id="PF02922">
    <property type="entry name" value="CBM_48"/>
    <property type="match status" value="1"/>
</dbReference>
<comment type="similarity">
    <text evidence="1">Belongs to the glycosyl hydrolase 13 family.</text>
</comment>